<dbReference type="AlphaFoldDB" id="A0A1I5RN31"/>
<gene>
    <name evidence="16" type="ORF">SAMN05444406_10153</name>
</gene>
<keyword evidence="16" id="KW-0282">Flagellum</keyword>
<accession>A0A1I5RN31</accession>
<evidence type="ECO:0000256" key="3">
    <source>
        <dbReference type="ARBA" id="ARBA00014919"/>
    </source>
</evidence>
<dbReference type="GO" id="GO:0015031">
    <property type="term" value="P:protein transport"/>
    <property type="evidence" value="ECO:0007669"/>
    <property type="project" value="UniProtKB-KW"/>
</dbReference>
<dbReference type="Proteomes" id="UP000198577">
    <property type="component" value="Unassembled WGS sequence"/>
</dbReference>
<evidence type="ECO:0000256" key="9">
    <source>
        <dbReference type="ARBA" id="ARBA00023134"/>
    </source>
</evidence>
<dbReference type="InterPro" id="IPR020006">
    <property type="entry name" value="FlhF"/>
</dbReference>
<evidence type="ECO:0000256" key="6">
    <source>
        <dbReference type="ARBA" id="ARBA00022741"/>
    </source>
</evidence>
<organism evidence="16 17">
    <name type="scientific">Caldicoprobacter faecalis</name>
    <dbReference type="NCBI Taxonomy" id="937334"/>
    <lineage>
        <taxon>Bacteria</taxon>
        <taxon>Bacillati</taxon>
        <taxon>Bacillota</taxon>
        <taxon>Clostridia</taxon>
        <taxon>Caldicoprobacterales</taxon>
        <taxon>Caldicoprobacteraceae</taxon>
        <taxon>Caldicoprobacter</taxon>
    </lineage>
</organism>
<evidence type="ECO:0000256" key="5">
    <source>
        <dbReference type="ARBA" id="ARBA00022475"/>
    </source>
</evidence>
<dbReference type="PANTHER" id="PTHR43134:SF3">
    <property type="entry name" value="FLAGELLAR BIOSYNTHESIS PROTEIN FLHF"/>
    <property type="match status" value="1"/>
</dbReference>
<feature type="domain" description="SRP54-type proteins GTP-binding" evidence="15">
    <location>
        <begin position="184"/>
        <end position="375"/>
    </location>
</feature>
<keyword evidence="16" id="KW-0966">Cell projection</keyword>
<dbReference type="InterPro" id="IPR027417">
    <property type="entry name" value="P-loop_NTPase"/>
</dbReference>
<dbReference type="GO" id="GO:0005525">
    <property type="term" value="F:GTP binding"/>
    <property type="evidence" value="ECO:0007669"/>
    <property type="project" value="UniProtKB-UniRule"/>
</dbReference>
<evidence type="ECO:0000256" key="7">
    <source>
        <dbReference type="ARBA" id="ARBA00022795"/>
    </source>
</evidence>
<dbReference type="GO" id="GO:0003924">
    <property type="term" value="F:GTPase activity"/>
    <property type="evidence" value="ECO:0007669"/>
    <property type="project" value="UniProtKB-UniRule"/>
</dbReference>
<evidence type="ECO:0000256" key="8">
    <source>
        <dbReference type="ARBA" id="ARBA00022927"/>
    </source>
</evidence>
<protein>
    <recommendedName>
        <fullName evidence="3 13">Flagellar biosynthesis protein FlhF</fullName>
    </recommendedName>
</protein>
<dbReference type="GO" id="GO:0005047">
    <property type="term" value="F:signal recognition particle binding"/>
    <property type="evidence" value="ECO:0007669"/>
    <property type="project" value="TreeGrafter"/>
</dbReference>
<dbReference type="CDD" id="cd17873">
    <property type="entry name" value="FlhF"/>
    <property type="match status" value="1"/>
</dbReference>
<evidence type="ECO:0000256" key="2">
    <source>
        <dbReference type="ARBA" id="ARBA00008531"/>
    </source>
</evidence>
<dbReference type="FunFam" id="3.40.50.300:FF:000695">
    <property type="entry name" value="Flagellar biosynthesis regulator FlhF"/>
    <property type="match status" value="1"/>
</dbReference>
<evidence type="ECO:0000256" key="1">
    <source>
        <dbReference type="ARBA" id="ARBA00004413"/>
    </source>
</evidence>
<keyword evidence="6" id="KW-0547">Nucleotide-binding</keyword>
<evidence type="ECO:0000256" key="12">
    <source>
        <dbReference type="ARBA" id="ARBA00025337"/>
    </source>
</evidence>
<evidence type="ECO:0000259" key="15">
    <source>
        <dbReference type="SMART" id="SM00962"/>
    </source>
</evidence>
<dbReference type="RefSeq" id="WP_092281787.1">
    <property type="nucleotide sequence ID" value="NZ_FOXR01000001.1"/>
</dbReference>
<dbReference type="SMART" id="SM00382">
    <property type="entry name" value="AAA"/>
    <property type="match status" value="1"/>
</dbReference>
<keyword evidence="5" id="KW-1003">Cell membrane</keyword>
<dbReference type="OrthoDB" id="9778554at2"/>
<dbReference type="GO" id="GO:0006614">
    <property type="term" value="P:SRP-dependent cotranslational protein targeting to membrane"/>
    <property type="evidence" value="ECO:0007669"/>
    <property type="project" value="UniProtKB-UniRule"/>
</dbReference>
<dbReference type="SUPFAM" id="SSF52540">
    <property type="entry name" value="P-loop containing nucleoside triphosphate hydrolases"/>
    <property type="match status" value="1"/>
</dbReference>
<keyword evidence="10" id="KW-0472">Membrane</keyword>
<dbReference type="Pfam" id="PF00448">
    <property type="entry name" value="SRP54"/>
    <property type="match status" value="1"/>
</dbReference>
<dbReference type="PANTHER" id="PTHR43134">
    <property type="entry name" value="SIGNAL RECOGNITION PARTICLE RECEPTOR SUBUNIT ALPHA"/>
    <property type="match status" value="1"/>
</dbReference>
<comment type="function">
    <text evidence="12">Necessary for flagellar biosynthesis. May be involved in translocation of the flagellum.</text>
</comment>
<keyword evidence="8" id="KW-0653">Protein transport</keyword>
<dbReference type="NCBIfam" id="TIGR03499">
    <property type="entry name" value="FlhF"/>
    <property type="match status" value="1"/>
</dbReference>
<evidence type="ECO:0000256" key="4">
    <source>
        <dbReference type="ARBA" id="ARBA00022448"/>
    </source>
</evidence>
<keyword evidence="7" id="KW-1005">Bacterial flagellum biogenesis</keyword>
<dbReference type="SMART" id="SM00962">
    <property type="entry name" value="SRP54"/>
    <property type="match status" value="1"/>
</dbReference>
<keyword evidence="4" id="KW-0813">Transport</keyword>
<feature type="domain" description="AAA+ ATPase" evidence="14">
    <location>
        <begin position="183"/>
        <end position="329"/>
    </location>
</feature>
<sequence length="379" mass="42468">MKVKRYIGHTTQEAMQKVKEEMGKDALILSTRKIRQKGITGWFKRPLIEVVAAVDEPNKGNFNSQRMMPASVLNYASPTKEDDATKVLEKLEAQISNMGELLNKLANGFKVIENNVGPGIKREYVPYYEMLVNNEVSEDIAKGIIEKAALLHERSSVDFERCLRQVLLEYIGPSRPLEVSPGRRKVVIFVGPTGVGKTTSLAKLAAIFSIQKQMKVGLITADTYRIAAVDQLKIYAEIMEIPLSILYSPREMVAALEEHRDKDVIFVDTAGKSIRDRAQEKEILELISLSKADEVYLVLSCNTSYSGCLNIIKSYSFLPDYKLLFTKMDEASNYGIILNCRYITGKPLSYVATGQSVPDDIEVADPNKLLSCIMKRVEV</sequence>
<dbReference type="EMBL" id="FOXR01000001">
    <property type="protein sequence ID" value="SFP59964.1"/>
    <property type="molecule type" value="Genomic_DNA"/>
</dbReference>
<dbReference type="STRING" id="937334.SAMN05444406_10153"/>
<dbReference type="Gene3D" id="3.40.50.300">
    <property type="entry name" value="P-loop containing nucleotide triphosphate hydrolases"/>
    <property type="match status" value="1"/>
</dbReference>
<reference evidence="16 17" key="1">
    <citation type="submission" date="2016-10" db="EMBL/GenBank/DDBJ databases">
        <authorList>
            <person name="de Groot N.N."/>
        </authorList>
    </citation>
    <scope>NUCLEOTIDE SEQUENCE [LARGE SCALE GENOMIC DNA]</scope>
    <source>
        <strain evidence="16 17">DSM 20678</strain>
    </source>
</reference>
<evidence type="ECO:0000256" key="11">
    <source>
        <dbReference type="ARBA" id="ARBA00023225"/>
    </source>
</evidence>
<keyword evidence="9" id="KW-0342">GTP-binding</keyword>
<keyword evidence="11" id="KW-1006">Bacterial flagellum protein export</keyword>
<name>A0A1I5RN31_9FIRM</name>
<dbReference type="Gene3D" id="1.20.120.1380">
    <property type="entry name" value="Flagellar FlhF biosynthesis protein, N domain"/>
    <property type="match status" value="1"/>
</dbReference>
<keyword evidence="16" id="KW-0969">Cilium</keyword>
<comment type="similarity">
    <text evidence="2">Belongs to the GTP-binding SRP family.</text>
</comment>
<comment type="subcellular location">
    <subcellularLocation>
        <location evidence="1">Cell membrane</location>
        <topology evidence="1">Peripheral membrane protein</topology>
        <orientation evidence="1">Cytoplasmic side</orientation>
    </subcellularLocation>
</comment>
<dbReference type="GO" id="GO:0044781">
    <property type="term" value="P:bacterial-type flagellum organization"/>
    <property type="evidence" value="ECO:0007669"/>
    <property type="project" value="UniProtKB-UniRule"/>
</dbReference>
<dbReference type="InterPro" id="IPR000897">
    <property type="entry name" value="SRP54_GTPase_dom"/>
</dbReference>
<evidence type="ECO:0000256" key="13">
    <source>
        <dbReference type="NCBIfam" id="TIGR03499"/>
    </source>
</evidence>
<dbReference type="InterPro" id="IPR047040">
    <property type="entry name" value="FlhF__GTPase_dom"/>
</dbReference>
<evidence type="ECO:0000256" key="10">
    <source>
        <dbReference type="ARBA" id="ARBA00023136"/>
    </source>
</evidence>
<evidence type="ECO:0000259" key="14">
    <source>
        <dbReference type="SMART" id="SM00382"/>
    </source>
</evidence>
<keyword evidence="17" id="KW-1185">Reference proteome</keyword>
<evidence type="ECO:0000313" key="17">
    <source>
        <dbReference type="Proteomes" id="UP000198577"/>
    </source>
</evidence>
<dbReference type="InterPro" id="IPR003593">
    <property type="entry name" value="AAA+_ATPase"/>
</dbReference>
<proteinExistence type="inferred from homology"/>
<dbReference type="GO" id="GO:0005886">
    <property type="term" value="C:plasma membrane"/>
    <property type="evidence" value="ECO:0007669"/>
    <property type="project" value="UniProtKB-SubCell"/>
</dbReference>
<evidence type="ECO:0000313" key="16">
    <source>
        <dbReference type="EMBL" id="SFP59964.1"/>
    </source>
</evidence>